<evidence type="ECO:0000256" key="5">
    <source>
        <dbReference type="ARBA" id="ARBA00023001"/>
    </source>
</evidence>
<evidence type="ECO:0000256" key="6">
    <source>
        <dbReference type="ARBA" id="ARBA00023277"/>
    </source>
</evidence>
<evidence type="ECO:0000259" key="11">
    <source>
        <dbReference type="Pfam" id="PF00759"/>
    </source>
</evidence>
<keyword evidence="4" id="KW-0378">Hydrolase</keyword>
<evidence type="ECO:0000256" key="4">
    <source>
        <dbReference type="ARBA" id="ARBA00022801"/>
    </source>
</evidence>
<keyword evidence="5" id="KW-0136">Cellulose degradation</keyword>
<evidence type="ECO:0000256" key="1">
    <source>
        <dbReference type="ARBA" id="ARBA00000966"/>
    </source>
</evidence>
<protein>
    <recommendedName>
        <fullName evidence="3">cellulase</fullName>
        <ecNumber evidence="3">3.2.1.4</ecNumber>
    </recommendedName>
</protein>
<sequence length="543" mass="62363">MTSAIHLRLLVILLPILLLSNAMNWIELEAEFESVERWPWSGDDEADSSDRILGIRDNQNNTKATVKRDSHSERKPPSTEGHYDYSEVIHLSIRFYEAQRSGQLPSNKRIAWRGHSALNDKGKSRVEDLIGGWYDGGGNMKFVFPMAYSATVLAWGMIEYKDTYDVAGLTPYMMDSLKWAYDFFIKCHAKRNRLFYQIGDVELEKTQWNRPEDSTMDAERPAFYADMNNPASDVAATVSASFATCYLIFKDKDPEYASICLNEAKDLYRFATQFPGRYQDMGSYASTDHIDDMVWAAAWLYRATNDNKYMDDAKRMYDESYFSRRSFAFGWDDKRPGVNMLMCILTGENQYRDYLVRYLQSWLPGERVQYTPKGLAWRVKKTPLRYTAATAFLALMAADYGIEAEVYRSFAVRQIHYMLGDSERSFVVGYGHKSPTRPRHRASSCPDLSLPCTWQNSFRWDGPNHHTLYGALVGGPDVDDSFEDSRVNVAQSSVSCDQNAGFQSALAGLRHLELRGHEYVYASEQPMHKFLKNPLNMKNSPRE</sequence>
<dbReference type="RefSeq" id="XP_002739546.1">
    <property type="nucleotide sequence ID" value="XM_002739500.1"/>
</dbReference>
<dbReference type="InterPro" id="IPR012341">
    <property type="entry name" value="6hp_glycosidase-like_sf"/>
</dbReference>
<keyword evidence="12" id="KW-1185">Reference proteome</keyword>
<name>A0ABM0GXJ3_SACKO</name>
<dbReference type="Proteomes" id="UP000694865">
    <property type="component" value="Unplaced"/>
</dbReference>
<organism evidence="12 13">
    <name type="scientific">Saccoglossus kowalevskii</name>
    <name type="common">Acorn worm</name>
    <dbReference type="NCBI Taxonomy" id="10224"/>
    <lineage>
        <taxon>Eukaryota</taxon>
        <taxon>Metazoa</taxon>
        <taxon>Hemichordata</taxon>
        <taxon>Enteropneusta</taxon>
        <taxon>Harrimaniidae</taxon>
        <taxon>Saccoglossus</taxon>
    </lineage>
</organism>
<feature type="compositionally biased region" description="Basic and acidic residues" evidence="9">
    <location>
        <begin position="66"/>
        <end position="82"/>
    </location>
</feature>
<comment type="catalytic activity">
    <reaction evidence="1">
        <text>Endohydrolysis of (1-&gt;4)-beta-D-glucosidic linkages in cellulose, lichenin and cereal beta-D-glucans.</text>
        <dbReference type="EC" id="3.2.1.4"/>
    </reaction>
</comment>
<keyword evidence="7" id="KW-0326">Glycosidase</keyword>
<dbReference type="EC" id="3.2.1.4" evidence="3"/>
<dbReference type="Gene3D" id="1.50.10.10">
    <property type="match status" value="1"/>
</dbReference>
<comment type="similarity">
    <text evidence="2">Belongs to the glycosyl hydrolase 9 (cellulase E) family.</text>
</comment>
<proteinExistence type="inferred from homology"/>
<dbReference type="GeneID" id="100378687"/>
<dbReference type="InterPro" id="IPR001701">
    <property type="entry name" value="Glyco_hydro_9"/>
</dbReference>
<keyword evidence="6" id="KW-0119">Carbohydrate metabolism</keyword>
<reference evidence="13" key="1">
    <citation type="submission" date="2025-08" db="UniProtKB">
        <authorList>
            <consortium name="RefSeq"/>
        </authorList>
    </citation>
    <scope>IDENTIFICATION</scope>
    <source>
        <tissue evidence="13">Testes</tissue>
    </source>
</reference>
<dbReference type="Pfam" id="PF00759">
    <property type="entry name" value="Glyco_hydro_9"/>
    <property type="match status" value="1"/>
</dbReference>
<evidence type="ECO:0000256" key="8">
    <source>
        <dbReference type="ARBA" id="ARBA00023326"/>
    </source>
</evidence>
<evidence type="ECO:0000313" key="12">
    <source>
        <dbReference type="Proteomes" id="UP000694865"/>
    </source>
</evidence>
<evidence type="ECO:0000256" key="3">
    <source>
        <dbReference type="ARBA" id="ARBA00012601"/>
    </source>
</evidence>
<evidence type="ECO:0000256" key="7">
    <source>
        <dbReference type="ARBA" id="ARBA00023295"/>
    </source>
</evidence>
<evidence type="ECO:0000256" key="2">
    <source>
        <dbReference type="ARBA" id="ARBA00007072"/>
    </source>
</evidence>
<evidence type="ECO:0000313" key="13">
    <source>
        <dbReference type="RefSeq" id="XP_002739546.1"/>
    </source>
</evidence>
<gene>
    <name evidence="13" type="primary">LOC100378687</name>
</gene>
<feature type="domain" description="Glycoside hydrolase family 9" evidence="11">
    <location>
        <begin position="85"/>
        <end position="506"/>
    </location>
</feature>
<feature type="chain" id="PRO_5047040417" description="cellulase" evidence="10">
    <location>
        <begin position="23"/>
        <end position="543"/>
    </location>
</feature>
<keyword evidence="8" id="KW-0624">Polysaccharide degradation</keyword>
<accession>A0ABM0GXJ3</accession>
<dbReference type="PANTHER" id="PTHR22298">
    <property type="entry name" value="ENDO-1,4-BETA-GLUCANASE"/>
    <property type="match status" value="1"/>
</dbReference>
<evidence type="ECO:0000256" key="9">
    <source>
        <dbReference type="SAM" id="MobiDB-lite"/>
    </source>
</evidence>
<feature type="region of interest" description="Disordered" evidence="9">
    <location>
        <begin position="57"/>
        <end position="82"/>
    </location>
</feature>
<dbReference type="SUPFAM" id="SSF48208">
    <property type="entry name" value="Six-hairpin glycosidases"/>
    <property type="match status" value="1"/>
</dbReference>
<feature type="signal peptide" evidence="10">
    <location>
        <begin position="1"/>
        <end position="22"/>
    </location>
</feature>
<dbReference type="InterPro" id="IPR008928">
    <property type="entry name" value="6-hairpin_glycosidase_sf"/>
</dbReference>
<evidence type="ECO:0000256" key="10">
    <source>
        <dbReference type="SAM" id="SignalP"/>
    </source>
</evidence>
<keyword evidence="10" id="KW-0732">Signal</keyword>